<gene>
    <name evidence="1" type="ORF">SAMN04488543_0714</name>
</gene>
<evidence type="ECO:0000313" key="1">
    <source>
        <dbReference type="EMBL" id="SDR90063.1"/>
    </source>
</evidence>
<protein>
    <submittedName>
        <fullName evidence="1">Uncharacterized protein</fullName>
    </submittedName>
</protein>
<evidence type="ECO:0000313" key="2">
    <source>
        <dbReference type="Proteomes" id="UP000199092"/>
    </source>
</evidence>
<dbReference type="EMBL" id="LT629749">
    <property type="protein sequence ID" value="SDR90063.1"/>
    <property type="molecule type" value="Genomic_DNA"/>
</dbReference>
<name>A0A1H1MT35_9ACTN</name>
<accession>A0A1H1MT35</accession>
<dbReference type="Proteomes" id="UP000199092">
    <property type="component" value="Chromosome I"/>
</dbReference>
<organism evidence="1 2">
    <name type="scientific">Friedmanniella luteola</name>
    <dbReference type="NCBI Taxonomy" id="546871"/>
    <lineage>
        <taxon>Bacteria</taxon>
        <taxon>Bacillati</taxon>
        <taxon>Actinomycetota</taxon>
        <taxon>Actinomycetes</taxon>
        <taxon>Propionibacteriales</taxon>
        <taxon>Nocardioidaceae</taxon>
        <taxon>Friedmanniella</taxon>
    </lineage>
</organism>
<sequence length="29" mass="3141">MQTLVAFALDAAAPSPDRVEAGLQRVARW</sequence>
<dbReference type="AlphaFoldDB" id="A0A1H1MT35"/>
<reference evidence="1 2" key="1">
    <citation type="submission" date="2016-10" db="EMBL/GenBank/DDBJ databases">
        <authorList>
            <person name="de Groot N.N."/>
        </authorList>
    </citation>
    <scope>NUCLEOTIDE SEQUENCE [LARGE SCALE GENOMIC DNA]</scope>
    <source>
        <strain evidence="1 2">DSM 21741</strain>
    </source>
</reference>
<dbReference type="STRING" id="546871.SAMN04488543_0714"/>
<proteinExistence type="predicted"/>
<keyword evidence="2" id="KW-1185">Reference proteome</keyword>